<dbReference type="EMBL" id="CP018145">
    <property type="protein sequence ID" value="ASJ57523.1"/>
    <property type="molecule type" value="Genomic_DNA"/>
</dbReference>
<gene>
    <name evidence="7" type="ORF">BP422_12045</name>
</gene>
<evidence type="ECO:0000256" key="1">
    <source>
        <dbReference type="ARBA" id="ARBA00022722"/>
    </source>
</evidence>
<dbReference type="InterPro" id="IPR002711">
    <property type="entry name" value="HNH"/>
</dbReference>
<proteinExistence type="inferred from homology"/>
<keyword evidence="2" id="KW-0378">Hydrolase</keyword>
<evidence type="ECO:0000256" key="5">
    <source>
        <dbReference type="SAM" id="MobiDB-lite"/>
    </source>
</evidence>
<dbReference type="Proteomes" id="UP000197781">
    <property type="component" value="Chromosome"/>
</dbReference>
<dbReference type="PANTHER" id="PTHR41286">
    <property type="entry name" value="HNH NUCLEASE YAJD-RELATED"/>
    <property type="match status" value="1"/>
</dbReference>
<accession>A0A220MRG5</accession>
<name>A0A220MRG5_9BACL</name>
<keyword evidence="7" id="KW-0255">Endonuclease</keyword>
<comment type="similarity">
    <text evidence="3">Belongs to the HNH nuclease family.</text>
</comment>
<protein>
    <recommendedName>
        <fullName evidence="4">Putative HNH nuclease YajD</fullName>
    </recommendedName>
</protein>
<dbReference type="GO" id="GO:0005829">
    <property type="term" value="C:cytosol"/>
    <property type="evidence" value="ECO:0007669"/>
    <property type="project" value="TreeGrafter"/>
</dbReference>
<evidence type="ECO:0000259" key="6">
    <source>
        <dbReference type="Pfam" id="PF01844"/>
    </source>
</evidence>
<dbReference type="GO" id="GO:0008270">
    <property type="term" value="F:zinc ion binding"/>
    <property type="evidence" value="ECO:0007669"/>
    <property type="project" value="InterPro"/>
</dbReference>
<sequence length="130" mass="15647">MPVKPKRPCNKAGCTELTADRYCEEHQHLQQQNRNRQQKNYDKHRRNKQSSDFYHSKEWEAVRNEALQRDYGLCQDCKKEQRITSADVVDHIKPLLLFWDLRLRLYNLRSLCHAHHNKKTAEDRRRYGGG</sequence>
<dbReference type="AlphaFoldDB" id="A0A220MRG5"/>
<dbReference type="PANTHER" id="PTHR41286:SF1">
    <property type="entry name" value="HNH NUCLEASE YAJD-RELATED"/>
    <property type="match status" value="1"/>
</dbReference>
<dbReference type="KEGG" id="bfm:BP422_12045"/>
<evidence type="ECO:0000313" key="7">
    <source>
        <dbReference type="EMBL" id="ASJ57523.1"/>
    </source>
</evidence>
<dbReference type="Pfam" id="PF01844">
    <property type="entry name" value="HNH"/>
    <property type="match status" value="1"/>
</dbReference>
<reference evidence="7 8" key="1">
    <citation type="submission" date="2016-11" db="EMBL/GenBank/DDBJ databases">
        <authorList>
            <person name="Jaros S."/>
            <person name="Januszkiewicz K."/>
            <person name="Wedrychowicz H."/>
        </authorList>
    </citation>
    <scope>NUCLEOTIDE SEQUENCE [LARGE SCALE GENOMIC DNA]</scope>
    <source>
        <strain evidence="7 8">NF2</strain>
    </source>
</reference>
<dbReference type="GO" id="GO:0004519">
    <property type="term" value="F:endonuclease activity"/>
    <property type="evidence" value="ECO:0007669"/>
    <property type="project" value="UniProtKB-KW"/>
</dbReference>
<evidence type="ECO:0000313" key="8">
    <source>
        <dbReference type="Proteomes" id="UP000197781"/>
    </source>
</evidence>
<evidence type="ECO:0000256" key="2">
    <source>
        <dbReference type="ARBA" id="ARBA00022801"/>
    </source>
</evidence>
<dbReference type="GO" id="GO:0003676">
    <property type="term" value="F:nucleic acid binding"/>
    <property type="evidence" value="ECO:0007669"/>
    <property type="project" value="InterPro"/>
</dbReference>
<dbReference type="GO" id="GO:0016787">
    <property type="term" value="F:hydrolase activity"/>
    <property type="evidence" value="ECO:0007669"/>
    <property type="project" value="UniProtKB-KW"/>
</dbReference>
<organism evidence="7 8">
    <name type="scientific">Brevibacillus formosus</name>
    <dbReference type="NCBI Taxonomy" id="54913"/>
    <lineage>
        <taxon>Bacteria</taxon>
        <taxon>Bacillati</taxon>
        <taxon>Bacillota</taxon>
        <taxon>Bacilli</taxon>
        <taxon>Bacillales</taxon>
        <taxon>Paenibacillaceae</taxon>
        <taxon>Brevibacillus</taxon>
    </lineage>
</organism>
<feature type="domain" description="HNH" evidence="6">
    <location>
        <begin position="74"/>
        <end position="121"/>
    </location>
</feature>
<evidence type="ECO:0000256" key="3">
    <source>
        <dbReference type="ARBA" id="ARBA00038412"/>
    </source>
</evidence>
<keyword evidence="1" id="KW-0540">Nuclease</keyword>
<evidence type="ECO:0000256" key="4">
    <source>
        <dbReference type="ARBA" id="ARBA00040194"/>
    </source>
</evidence>
<feature type="region of interest" description="Disordered" evidence="5">
    <location>
        <begin position="27"/>
        <end position="55"/>
    </location>
</feature>